<dbReference type="Pfam" id="PF03847">
    <property type="entry name" value="TFIID_20kDa"/>
    <property type="match status" value="1"/>
</dbReference>
<comment type="similarity">
    <text evidence="2">Belongs to the TAF12 family.</text>
</comment>
<evidence type="ECO:0000256" key="4">
    <source>
        <dbReference type="ARBA" id="ARBA00023163"/>
    </source>
</evidence>
<keyword evidence="5" id="KW-0539">Nucleus</keyword>
<dbReference type="EMBL" id="JAPFFF010000008">
    <property type="protein sequence ID" value="KAK8884376.1"/>
    <property type="molecule type" value="Genomic_DNA"/>
</dbReference>
<evidence type="ECO:0000313" key="7">
    <source>
        <dbReference type="EMBL" id="KAK8884376.1"/>
    </source>
</evidence>
<gene>
    <name evidence="7" type="ORF">M9Y10_043486</name>
</gene>
<dbReference type="CDD" id="cd07981">
    <property type="entry name" value="HFD_TAF12"/>
    <property type="match status" value="1"/>
</dbReference>
<dbReference type="InterPro" id="IPR037794">
    <property type="entry name" value="TAF12"/>
</dbReference>
<dbReference type="PANTHER" id="PTHR12264:SF21">
    <property type="entry name" value="TRANSCRIPTION INITIATION FACTOR TFIID SUBUNIT 12"/>
    <property type="match status" value="1"/>
</dbReference>
<evidence type="ECO:0000256" key="3">
    <source>
        <dbReference type="ARBA" id="ARBA00023015"/>
    </source>
</evidence>
<proteinExistence type="inferred from homology"/>
<feature type="domain" description="Transcription initiation factor TFIID subunit 12" evidence="6">
    <location>
        <begin position="30"/>
        <end position="91"/>
    </location>
</feature>
<protein>
    <recommendedName>
        <fullName evidence="6">Transcription initiation factor TFIID subunit 12 domain-containing protein</fullName>
    </recommendedName>
</protein>
<dbReference type="SUPFAM" id="SSF47113">
    <property type="entry name" value="Histone-fold"/>
    <property type="match status" value="1"/>
</dbReference>
<evidence type="ECO:0000256" key="5">
    <source>
        <dbReference type="ARBA" id="ARBA00023242"/>
    </source>
</evidence>
<keyword evidence="8" id="KW-1185">Reference proteome</keyword>
<dbReference type="InterPro" id="IPR009072">
    <property type="entry name" value="Histone-fold"/>
</dbReference>
<keyword evidence="4" id="KW-0804">Transcription</keyword>
<evidence type="ECO:0000313" key="8">
    <source>
        <dbReference type="Proteomes" id="UP001470230"/>
    </source>
</evidence>
<comment type="subcellular location">
    <subcellularLocation>
        <location evidence="1">Nucleus</location>
    </subcellularLocation>
</comment>
<reference evidence="7 8" key="1">
    <citation type="submission" date="2024-04" db="EMBL/GenBank/DDBJ databases">
        <title>Tritrichomonas musculus Genome.</title>
        <authorList>
            <person name="Alves-Ferreira E."/>
            <person name="Grigg M."/>
            <person name="Lorenzi H."/>
            <person name="Galac M."/>
        </authorList>
    </citation>
    <scope>NUCLEOTIDE SEQUENCE [LARGE SCALE GENOMIC DNA]</scope>
    <source>
        <strain evidence="7 8">EAF2021</strain>
    </source>
</reference>
<dbReference type="PANTHER" id="PTHR12264">
    <property type="entry name" value="TRANSCRIPTION INITIATION FACTOR TFIID SUBUNIT 12"/>
    <property type="match status" value="1"/>
</dbReference>
<keyword evidence="3" id="KW-0805">Transcription regulation</keyword>
<sequence>MDTPFEKEMSRAHLQHLIDKKPDIAREYTITDLLHKIDPSANLDAVAEDLILDVADDFIDTIVMMAAESAQSRKSKTLSAEDVSYVIERKFGDTSVGGKKEIQRQPDFIPNEAHQKRIRAIQKYSQQI</sequence>
<dbReference type="InterPro" id="IPR003228">
    <property type="entry name" value="TFIID_TAF12_dom"/>
</dbReference>
<evidence type="ECO:0000256" key="1">
    <source>
        <dbReference type="ARBA" id="ARBA00004123"/>
    </source>
</evidence>
<organism evidence="7 8">
    <name type="scientific">Tritrichomonas musculus</name>
    <dbReference type="NCBI Taxonomy" id="1915356"/>
    <lineage>
        <taxon>Eukaryota</taxon>
        <taxon>Metamonada</taxon>
        <taxon>Parabasalia</taxon>
        <taxon>Tritrichomonadida</taxon>
        <taxon>Tritrichomonadidae</taxon>
        <taxon>Tritrichomonas</taxon>
    </lineage>
</organism>
<evidence type="ECO:0000256" key="2">
    <source>
        <dbReference type="ARBA" id="ARBA00007530"/>
    </source>
</evidence>
<accession>A0ABR2K0Z3</accession>
<dbReference type="Proteomes" id="UP001470230">
    <property type="component" value="Unassembled WGS sequence"/>
</dbReference>
<comment type="caution">
    <text evidence="7">The sequence shown here is derived from an EMBL/GenBank/DDBJ whole genome shotgun (WGS) entry which is preliminary data.</text>
</comment>
<evidence type="ECO:0000259" key="6">
    <source>
        <dbReference type="Pfam" id="PF03847"/>
    </source>
</evidence>
<name>A0ABR2K0Z3_9EUKA</name>
<dbReference type="Gene3D" id="1.10.20.10">
    <property type="entry name" value="Histone, subunit A"/>
    <property type="match status" value="1"/>
</dbReference>